<dbReference type="InterPro" id="IPR011990">
    <property type="entry name" value="TPR-like_helical_dom_sf"/>
</dbReference>
<dbReference type="RefSeq" id="WP_354550141.1">
    <property type="nucleotide sequence ID" value="NZ_JBEPSM010000001.1"/>
</dbReference>
<gene>
    <name evidence="1" type="ORF">ABIE08_001625</name>
</gene>
<keyword evidence="2" id="KW-1185">Reference proteome</keyword>
<evidence type="ECO:0000313" key="2">
    <source>
        <dbReference type="Proteomes" id="UP001549321"/>
    </source>
</evidence>
<name>A0ABV2QXF9_9HYPH</name>
<proteinExistence type="predicted"/>
<reference evidence="1 2" key="1">
    <citation type="submission" date="2024-06" db="EMBL/GenBank/DDBJ databases">
        <title>Sorghum-associated microbial communities from plants grown in Nebraska, USA.</title>
        <authorList>
            <person name="Schachtman D."/>
        </authorList>
    </citation>
    <scope>NUCLEOTIDE SEQUENCE [LARGE SCALE GENOMIC DNA]</scope>
    <source>
        <strain evidence="1 2">3207</strain>
    </source>
</reference>
<dbReference type="InterPro" id="IPR029058">
    <property type="entry name" value="AB_hydrolase_fold"/>
</dbReference>
<dbReference type="Gene3D" id="3.40.50.1820">
    <property type="entry name" value="alpha/beta hydrolase"/>
    <property type="match status" value="1"/>
</dbReference>
<dbReference type="SUPFAM" id="SSF48452">
    <property type="entry name" value="TPR-like"/>
    <property type="match status" value="1"/>
</dbReference>
<dbReference type="SUPFAM" id="SSF53474">
    <property type="entry name" value="alpha/beta-Hydrolases"/>
    <property type="match status" value="1"/>
</dbReference>
<comment type="caution">
    <text evidence="1">The sequence shown here is derived from an EMBL/GenBank/DDBJ whole genome shotgun (WGS) entry which is preliminary data.</text>
</comment>
<dbReference type="EMBL" id="JBEPSM010000001">
    <property type="protein sequence ID" value="MET4633712.1"/>
    <property type="molecule type" value="Genomic_DNA"/>
</dbReference>
<organism evidence="1 2">
    <name type="scientific">Kaistia defluvii</name>
    <dbReference type="NCBI Taxonomy" id="410841"/>
    <lineage>
        <taxon>Bacteria</taxon>
        <taxon>Pseudomonadati</taxon>
        <taxon>Pseudomonadota</taxon>
        <taxon>Alphaproteobacteria</taxon>
        <taxon>Hyphomicrobiales</taxon>
        <taxon>Kaistiaceae</taxon>
        <taxon>Kaistia</taxon>
    </lineage>
</organism>
<sequence>MEELFSGQSYRVWADLQNDGPAVVCFDPWYNRQDPERPAFGLRYFSTNNINVVAVKSHGNHWYQHAEMDEVVDRINERLGSRQRVGYGSSMGGYGALNFSERLSLDRVLLFAPQFSADIRTVPWERRWQSEQDTLACRYDAVAQIAPVGGYIFFDPHNRNDQRHADLIRQRHPLTPIKMPFSGHHALDWFSQNRTISALIRSLVFDGTREREAIRARRQDRAKVATYWLNLSAHLWAKGRMGKALQAARRGAACEKGDMIFARHTYAMCLYATGETEAASAIWQAALANPEEANRQRWLLRQSIADHGWEELRSAFLEPAASA</sequence>
<evidence type="ECO:0000313" key="1">
    <source>
        <dbReference type="EMBL" id="MET4633712.1"/>
    </source>
</evidence>
<dbReference type="Proteomes" id="UP001549321">
    <property type="component" value="Unassembled WGS sequence"/>
</dbReference>
<evidence type="ECO:0008006" key="3">
    <source>
        <dbReference type="Google" id="ProtNLM"/>
    </source>
</evidence>
<accession>A0ABV2QXF9</accession>
<protein>
    <recommendedName>
        <fullName evidence="3">Esterase</fullName>
    </recommendedName>
</protein>
<dbReference type="Gene3D" id="1.25.40.10">
    <property type="entry name" value="Tetratricopeptide repeat domain"/>
    <property type="match status" value="1"/>
</dbReference>